<sequence>MMHQPIDMACTRWCILRMSGPRTLAVADSLAAVGVEAWTPRRTEKRPHPSRKAIGPDGRRATVEIDAPILPTYVFIRAVHRDEVLAIAADPASPHPQFSFLRRADNSIPEVRGADVAGLQEEERRAQEIIDKLRECEGREARRRERAALMKTERARQKALRMERREFSPQQTVTVEGMPALGGMTGIVESSDGRSAVVHFGGSLTMTIEAWRLAPDHVQSGNTSVVAAA</sequence>
<dbReference type="SUPFAM" id="SSF82679">
    <property type="entry name" value="N-utilization substance G protein NusG, N-terminal domain"/>
    <property type="match status" value="1"/>
</dbReference>
<accession>A0A840F4C3</accession>
<protein>
    <submittedName>
        <fullName evidence="1">Uncharacterized protein</fullName>
    </submittedName>
</protein>
<dbReference type="GO" id="GO:0006354">
    <property type="term" value="P:DNA-templated transcription elongation"/>
    <property type="evidence" value="ECO:0007669"/>
    <property type="project" value="InterPro"/>
</dbReference>
<gene>
    <name evidence="1" type="ORF">GGQ80_002073</name>
</gene>
<name>A0A840F4C3_9SPHN</name>
<reference evidence="1 2" key="1">
    <citation type="submission" date="2020-08" db="EMBL/GenBank/DDBJ databases">
        <title>Genomic Encyclopedia of Type Strains, Phase IV (KMG-IV): sequencing the most valuable type-strain genomes for metagenomic binning, comparative biology and taxonomic classification.</title>
        <authorList>
            <person name="Goeker M."/>
        </authorList>
    </citation>
    <scope>NUCLEOTIDE SEQUENCE [LARGE SCALE GENOMIC DNA]</scope>
    <source>
        <strain evidence="1 2">YC6723</strain>
    </source>
</reference>
<keyword evidence="2" id="KW-1185">Reference proteome</keyword>
<dbReference type="InterPro" id="IPR036735">
    <property type="entry name" value="NGN_dom_sf"/>
</dbReference>
<comment type="caution">
    <text evidence="1">The sequence shown here is derived from an EMBL/GenBank/DDBJ whole genome shotgun (WGS) entry which is preliminary data.</text>
</comment>
<evidence type="ECO:0000313" key="2">
    <source>
        <dbReference type="Proteomes" id="UP000529795"/>
    </source>
</evidence>
<organism evidence="1 2">
    <name type="scientific">Sphingomonas jinjuensis</name>
    <dbReference type="NCBI Taxonomy" id="535907"/>
    <lineage>
        <taxon>Bacteria</taxon>
        <taxon>Pseudomonadati</taxon>
        <taxon>Pseudomonadota</taxon>
        <taxon>Alphaproteobacteria</taxon>
        <taxon>Sphingomonadales</taxon>
        <taxon>Sphingomonadaceae</taxon>
        <taxon>Sphingomonas</taxon>
    </lineage>
</organism>
<evidence type="ECO:0000313" key="1">
    <source>
        <dbReference type="EMBL" id="MBB4154163.1"/>
    </source>
</evidence>
<dbReference type="AlphaFoldDB" id="A0A840F4C3"/>
<dbReference type="RefSeq" id="WP_246346995.1">
    <property type="nucleotide sequence ID" value="NZ_JACIEV010000005.1"/>
</dbReference>
<dbReference type="Proteomes" id="UP000529795">
    <property type="component" value="Unassembled WGS sequence"/>
</dbReference>
<dbReference type="EMBL" id="JACIEV010000005">
    <property type="protein sequence ID" value="MBB4154163.1"/>
    <property type="molecule type" value="Genomic_DNA"/>
</dbReference>
<proteinExistence type="predicted"/>